<proteinExistence type="predicted"/>
<evidence type="ECO:0000313" key="4">
    <source>
        <dbReference type="EMBL" id="KAK3608854.1"/>
    </source>
</evidence>
<feature type="compositionally biased region" description="Basic and acidic residues" evidence="2">
    <location>
        <begin position="622"/>
        <end position="637"/>
    </location>
</feature>
<dbReference type="GO" id="GO:0000160">
    <property type="term" value="P:phosphorelay signal transduction system"/>
    <property type="evidence" value="ECO:0007669"/>
    <property type="project" value="InterPro"/>
</dbReference>
<keyword evidence="1" id="KW-0597">Phosphoprotein</keyword>
<reference evidence="4" key="2">
    <citation type="journal article" date="2021" name="Genome Biol. Evol.">
        <title>Developing a high-quality reference genome for a parasitic bivalve with doubly uniparental inheritance (Bivalvia: Unionida).</title>
        <authorList>
            <person name="Smith C.H."/>
        </authorList>
    </citation>
    <scope>NUCLEOTIDE SEQUENCE</scope>
    <source>
        <strain evidence="4">CHS0354</strain>
        <tissue evidence="4">Mantle</tissue>
    </source>
</reference>
<feature type="region of interest" description="Disordered" evidence="2">
    <location>
        <begin position="619"/>
        <end position="663"/>
    </location>
</feature>
<evidence type="ECO:0000256" key="2">
    <source>
        <dbReference type="SAM" id="MobiDB-lite"/>
    </source>
</evidence>
<dbReference type="AlphaFoldDB" id="A0AAE0TF54"/>
<organism evidence="4 5">
    <name type="scientific">Potamilus streckersoni</name>
    <dbReference type="NCBI Taxonomy" id="2493646"/>
    <lineage>
        <taxon>Eukaryota</taxon>
        <taxon>Metazoa</taxon>
        <taxon>Spiralia</taxon>
        <taxon>Lophotrochozoa</taxon>
        <taxon>Mollusca</taxon>
        <taxon>Bivalvia</taxon>
        <taxon>Autobranchia</taxon>
        <taxon>Heteroconchia</taxon>
        <taxon>Palaeoheterodonta</taxon>
        <taxon>Unionida</taxon>
        <taxon>Unionoidea</taxon>
        <taxon>Unionidae</taxon>
        <taxon>Ambleminae</taxon>
        <taxon>Lampsilini</taxon>
        <taxon>Potamilus</taxon>
    </lineage>
</organism>
<keyword evidence="5" id="KW-1185">Reference proteome</keyword>
<feature type="compositionally biased region" description="Basic and acidic residues" evidence="2">
    <location>
        <begin position="366"/>
        <end position="375"/>
    </location>
</feature>
<feature type="region of interest" description="Disordered" evidence="2">
    <location>
        <begin position="689"/>
        <end position="756"/>
    </location>
</feature>
<feature type="modified residue" description="4-aspartylphosphate" evidence="1">
    <location>
        <position position="55"/>
    </location>
</feature>
<feature type="region of interest" description="Disordered" evidence="2">
    <location>
        <begin position="857"/>
        <end position="886"/>
    </location>
</feature>
<feature type="compositionally biased region" description="Basic and acidic residues" evidence="2">
    <location>
        <begin position="726"/>
        <end position="740"/>
    </location>
</feature>
<evidence type="ECO:0000256" key="1">
    <source>
        <dbReference type="PROSITE-ProRule" id="PRU00169"/>
    </source>
</evidence>
<gene>
    <name evidence="4" type="ORF">CHS0354_006895</name>
</gene>
<reference evidence="4" key="1">
    <citation type="journal article" date="2021" name="Genome Biol. Evol.">
        <title>A High-Quality Reference Genome for a Parasitic Bivalve with Doubly Uniparental Inheritance (Bivalvia: Unionida).</title>
        <authorList>
            <person name="Smith C.H."/>
        </authorList>
    </citation>
    <scope>NUCLEOTIDE SEQUENCE</scope>
    <source>
        <strain evidence="4">CHS0354</strain>
    </source>
</reference>
<dbReference type="InterPro" id="IPR001789">
    <property type="entry name" value="Sig_transdc_resp-reg_receiver"/>
</dbReference>
<dbReference type="EMBL" id="JAEAOA010000469">
    <property type="protein sequence ID" value="KAK3608854.1"/>
    <property type="molecule type" value="Genomic_DNA"/>
</dbReference>
<evidence type="ECO:0000259" key="3">
    <source>
        <dbReference type="PROSITE" id="PS50110"/>
    </source>
</evidence>
<feature type="region of interest" description="Disordered" evidence="2">
    <location>
        <begin position="183"/>
        <end position="206"/>
    </location>
</feature>
<dbReference type="PROSITE" id="PS50110">
    <property type="entry name" value="RESPONSE_REGULATORY"/>
    <property type="match status" value="1"/>
</dbReference>
<dbReference type="InterPro" id="IPR011006">
    <property type="entry name" value="CheY-like_superfamily"/>
</dbReference>
<feature type="region of interest" description="Disordered" evidence="2">
    <location>
        <begin position="352"/>
        <end position="379"/>
    </location>
</feature>
<comment type="caution">
    <text evidence="4">The sequence shown here is derived from an EMBL/GenBank/DDBJ whole genome shotgun (WGS) entry which is preliminary data.</text>
</comment>
<dbReference type="Gene3D" id="3.40.50.2300">
    <property type="match status" value="1"/>
</dbReference>
<dbReference type="SUPFAM" id="SSF52172">
    <property type="entry name" value="CheY-like"/>
    <property type="match status" value="1"/>
</dbReference>
<reference evidence="4" key="3">
    <citation type="submission" date="2023-05" db="EMBL/GenBank/DDBJ databases">
        <authorList>
            <person name="Smith C.H."/>
        </authorList>
    </citation>
    <scope>NUCLEOTIDE SEQUENCE</scope>
    <source>
        <strain evidence="4">CHS0354</strain>
        <tissue evidence="4">Mantle</tissue>
    </source>
</reference>
<protein>
    <recommendedName>
        <fullName evidence="3">Response regulatory domain-containing protein</fullName>
    </recommendedName>
</protein>
<sequence length="1013" mass="110969">MNKTILLVDSPQVVHEMLGNLAAQNFKDVDIVVASSNDNIPRLLKSQPPDLIFLDGRTALGKMYTYADVLRDSDIPVFLSLPFRDSMDFRQQDYPLVNEVMIRPFQSSKLLAAFKKYLHLEPGNYAVDNGSLGNHIVDDGFTSVFNKAVTPQSKESSTLEDELEFSSSILEGKQLFKEQAFPDKGAAPAAHSGEPILSGKDNDPRTQEEAEFIYDEITAGNTADDTIDITLGNTAELSADGVDFDLGLPHAYDGGDIFISADDTPEKVPGDNLSDILSGTSAIPAGSLSDSISDKKAFVVSDGSDGVMDKEFFVDIPDDEPIEQTSPVIVSVDSEEVDHNLILLTEEDLLPDEPEIPAKMPPVQGKSKDTLKSQDDSIPPVLNIEDTEIEIPESELQTVRPEISLPEKQVRTDNSNEFEIFDLQSDESIFVDSEESDPPVNIPEELDGALSSVQSDTLPASKEKSASFEEDLLEEIESLYTEAGNIVEIKFPSRTDTKDEPSDINQLLYGQGAVKTDLAEEVFADNLSTPDITDNESEQTLPSGNVLSDVADIQISKFDLLGDPLAENGSDISSVVIDALASGYEATALPTETKEQGNEYPEDKYLAVDLKTTFSADTDFSAGKEQKTSGQKLHETEEPFAGIKNLDGNTDTESPFTGEPTDILSAGELSADAPLSATENDILDDIINGSQTAENSPDNLSESAPADISEYGHTKHTHNGATDEDPLSRKESVSMSERSDSNLPSEPFDDALAANDSSEDGFNQQIIHLMPDIRDKIEFMEPILRDVDAYLALSKPYEEIADSASNAVESSQLSDDDKQGVIAIDTTEEDFEEITLSKDTEDAVSAPSNVNNIVNEDLRSVADTDGDFDNSDRSLSRPPMDAENPNRDVLQDLRNDSADIFSAPVDYKKTYKDDNLSDMYNLDMSYVGEDKLRQLMSISDIRQTLSSDDEEDISIPLLYSSVKPAEQTFQTSVAVSGRPVVNKDILRREFDKIRGEVNLKLDDLQRRLEKYSE</sequence>
<feature type="compositionally biased region" description="Polar residues" evidence="2">
    <location>
        <begin position="689"/>
        <end position="702"/>
    </location>
</feature>
<feature type="domain" description="Response regulatory" evidence="3">
    <location>
        <begin position="4"/>
        <end position="118"/>
    </location>
</feature>
<name>A0AAE0TF54_9BIVA</name>
<accession>A0AAE0TF54</accession>
<dbReference type="Proteomes" id="UP001195483">
    <property type="component" value="Unassembled WGS sequence"/>
</dbReference>
<evidence type="ECO:0000313" key="5">
    <source>
        <dbReference type="Proteomes" id="UP001195483"/>
    </source>
</evidence>